<sequence>MEREKKQKAVEVADATGMQKEVTKDKGKEKVVETVVLTDLVSYALDEEEDEGTEVKEPVEDPQGSKGKAKAWEVLVTHCKDQHVWAAAVVGIKKKKVKSTLYAVDSDDTMGPSGHNNLGEPAMKRLKTDPVPGKGDMEFVGKECTEPQGSSADPAVMEEVLDLLHSLHARMDALENKLEVFGGQVGDLLDDYHPMVDVEYPTNFIPKASEEEWALSLHELHDLEGANPEALQQAMAMQLDKDITQVWHLHVANPDTLDGTDPFELANIELWVLGGKGEVLLKEYLVEDSDGEFKKELVRAEMVPGAGTARVPELDMIKRKDEDSKKLVKRVGEEEAEASEEEQSESGDEEEVEGEIEAEAMGEDDNIDMEEAVEPADA</sequence>
<feature type="region of interest" description="Disordered" evidence="1">
    <location>
        <begin position="322"/>
        <end position="378"/>
    </location>
</feature>
<dbReference type="EMBL" id="JAUEPU010000018">
    <property type="protein sequence ID" value="KAK0495270.1"/>
    <property type="molecule type" value="Genomic_DNA"/>
</dbReference>
<evidence type="ECO:0000256" key="1">
    <source>
        <dbReference type="SAM" id="MobiDB-lite"/>
    </source>
</evidence>
<comment type="caution">
    <text evidence="2">The sequence shown here is derived from an EMBL/GenBank/DDBJ whole genome shotgun (WGS) entry which is preliminary data.</text>
</comment>
<accession>A0AA39UW03</accession>
<dbReference type="Proteomes" id="UP001175228">
    <property type="component" value="Unassembled WGS sequence"/>
</dbReference>
<protein>
    <submittedName>
        <fullName evidence="2">Uncharacterized protein</fullName>
    </submittedName>
</protein>
<proteinExistence type="predicted"/>
<feature type="region of interest" description="Disordered" evidence="1">
    <location>
        <begin position="43"/>
        <end position="66"/>
    </location>
</feature>
<organism evidence="2 3">
    <name type="scientific">Armillaria luteobubalina</name>
    <dbReference type="NCBI Taxonomy" id="153913"/>
    <lineage>
        <taxon>Eukaryota</taxon>
        <taxon>Fungi</taxon>
        <taxon>Dikarya</taxon>
        <taxon>Basidiomycota</taxon>
        <taxon>Agaricomycotina</taxon>
        <taxon>Agaricomycetes</taxon>
        <taxon>Agaricomycetidae</taxon>
        <taxon>Agaricales</taxon>
        <taxon>Marasmiineae</taxon>
        <taxon>Physalacriaceae</taxon>
        <taxon>Armillaria</taxon>
    </lineage>
</organism>
<feature type="compositionally biased region" description="Acidic residues" evidence="1">
    <location>
        <begin position="334"/>
        <end position="378"/>
    </location>
</feature>
<evidence type="ECO:0000313" key="2">
    <source>
        <dbReference type="EMBL" id="KAK0495270.1"/>
    </source>
</evidence>
<name>A0AA39UW03_9AGAR</name>
<reference evidence="2" key="1">
    <citation type="submission" date="2023-06" db="EMBL/GenBank/DDBJ databases">
        <authorList>
            <consortium name="Lawrence Berkeley National Laboratory"/>
            <person name="Ahrendt S."/>
            <person name="Sahu N."/>
            <person name="Indic B."/>
            <person name="Wong-Bajracharya J."/>
            <person name="Merenyi Z."/>
            <person name="Ke H.-M."/>
            <person name="Monk M."/>
            <person name="Kocsube S."/>
            <person name="Drula E."/>
            <person name="Lipzen A."/>
            <person name="Balint B."/>
            <person name="Henrissat B."/>
            <person name="Andreopoulos B."/>
            <person name="Martin F.M."/>
            <person name="Harder C.B."/>
            <person name="Rigling D."/>
            <person name="Ford K.L."/>
            <person name="Foster G.D."/>
            <person name="Pangilinan J."/>
            <person name="Papanicolaou A."/>
            <person name="Barry K."/>
            <person name="LaButti K."/>
            <person name="Viragh M."/>
            <person name="Koriabine M."/>
            <person name="Yan M."/>
            <person name="Riley R."/>
            <person name="Champramary S."/>
            <person name="Plett K.L."/>
            <person name="Tsai I.J."/>
            <person name="Slot J."/>
            <person name="Sipos G."/>
            <person name="Plett J."/>
            <person name="Nagy L.G."/>
            <person name="Grigoriev I.V."/>
        </authorList>
    </citation>
    <scope>NUCLEOTIDE SEQUENCE</scope>
    <source>
        <strain evidence="2">HWK02</strain>
    </source>
</reference>
<gene>
    <name evidence="2" type="ORF">EDD18DRAFT_1354512</name>
</gene>
<dbReference type="AlphaFoldDB" id="A0AA39UW03"/>
<feature type="compositionally biased region" description="Basic and acidic residues" evidence="1">
    <location>
        <begin position="322"/>
        <end position="333"/>
    </location>
</feature>
<evidence type="ECO:0000313" key="3">
    <source>
        <dbReference type="Proteomes" id="UP001175228"/>
    </source>
</evidence>
<keyword evidence="3" id="KW-1185">Reference proteome</keyword>